<evidence type="ECO:0000256" key="2">
    <source>
        <dbReference type="ARBA" id="ARBA00022517"/>
    </source>
</evidence>
<keyword evidence="2" id="KW-0690">Ribosome biogenesis</keyword>
<keyword evidence="4" id="KW-0699">rRNA-binding</keyword>
<evidence type="ECO:0000313" key="12">
    <source>
        <dbReference type="Proteomes" id="UP000886595"/>
    </source>
</evidence>
<dbReference type="GO" id="GO:0070475">
    <property type="term" value="P:rRNA base methylation"/>
    <property type="evidence" value="ECO:0007669"/>
    <property type="project" value="InterPro"/>
</dbReference>
<evidence type="ECO:0000256" key="6">
    <source>
        <dbReference type="ARBA" id="ARBA00023127"/>
    </source>
</evidence>
<gene>
    <name evidence="11" type="ORF">Bca52824_056054</name>
</gene>
<keyword evidence="12" id="KW-1185">Reference proteome</keyword>
<evidence type="ECO:0000256" key="5">
    <source>
        <dbReference type="ARBA" id="ARBA00022884"/>
    </source>
</evidence>
<dbReference type="PROSITE" id="PS00292">
    <property type="entry name" value="CYCLINS"/>
    <property type="match status" value="1"/>
</dbReference>
<dbReference type="SUPFAM" id="SSF47954">
    <property type="entry name" value="Cyclin-like"/>
    <property type="match status" value="1"/>
</dbReference>
<dbReference type="GO" id="GO:0019843">
    <property type="term" value="F:rRNA binding"/>
    <property type="evidence" value="ECO:0007669"/>
    <property type="project" value="UniProtKB-KW"/>
</dbReference>
<comment type="caution">
    <text evidence="11">The sequence shown here is derived from an EMBL/GenBank/DDBJ whole genome shotgun (WGS) entry which is preliminary data.</text>
</comment>
<evidence type="ECO:0000256" key="4">
    <source>
        <dbReference type="ARBA" id="ARBA00022730"/>
    </source>
</evidence>
<dbReference type="Pfam" id="PF00134">
    <property type="entry name" value="Cyclin_N"/>
    <property type="match status" value="1"/>
</dbReference>
<evidence type="ECO:0000259" key="10">
    <source>
        <dbReference type="SMART" id="SM00385"/>
    </source>
</evidence>
<dbReference type="InterPro" id="IPR048258">
    <property type="entry name" value="Cyclins_cyclin-box"/>
</dbReference>
<evidence type="ECO:0000256" key="3">
    <source>
        <dbReference type="ARBA" id="ARBA00022618"/>
    </source>
</evidence>
<dbReference type="PANTHER" id="PTHR10177">
    <property type="entry name" value="CYCLINS"/>
    <property type="match status" value="1"/>
</dbReference>
<dbReference type="Gene3D" id="1.10.472.10">
    <property type="entry name" value="Cyclin-like"/>
    <property type="match status" value="2"/>
</dbReference>
<keyword evidence="7" id="KW-0131">Cell cycle</keyword>
<dbReference type="EMBL" id="JAAMPC010000012">
    <property type="protein sequence ID" value="KAG2273499.1"/>
    <property type="molecule type" value="Genomic_DNA"/>
</dbReference>
<sequence length="307" mass="36044">MGDLRRVKKKKKVKKKNKKKGANLTKVKKKDQTGVILVLEKASLEVAKVRKTYQLLKSDDHANFLRKNGRDPAHYRPDITHQAILMILDSSVNKAGRTYKHFAEFMLELLQKLNISAAGRREKLMEVIKNHVKDLTAVEYVEDIYCFYKYVESEWRPSDYMRSQPEINKKMRIILVEWLVVVYVKFELNPEMFDFTVNIMDRLVSAEPVPRKELQLVGISALLISSKYEEIWPPHGEDLVDIADHAYSHKQLLVMEKTILSTLKWHSTVPRHYVFLARLIEAFIADQQMENMIHYLAELVARFIRYI</sequence>
<dbReference type="AlphaFoldDB" id="A0A8X7QN59"/>
<reference evidence="11 12" key="1">
    <citation type="submission" date="2020-02" db="EMBL/GenBank/DDBJ databases">
        <authorList>
            <person name="Ma Q."/>
            <person name="Huang Y."/>
            <person name="Song X."/>
            <person name="Pei D."/>
        </authorList>
    </citation>
    <scope>NUCLEOTIDE SEQUENCE [LARGE SCALE GENOMIC DNA]</scope>
    <source>
        <strain evidence="11">Sxm20200214</strain>
        <tissue evidence="11">Leaf</tissue>
    </source>
</reference>
<dbReference type="Pfam" id="PF03587">
    <property type="entry name" value="EMG1"/>
    <property type="match status" value="1"/>
</dbReference>
<dbReference type="Proteomes" id="UP000886595">
    <property type="component" value="Unassembled WGS sequence"/>
</dbReference>
<dbReference type="InterPro" id="IPR036915">
    <property type="entry name" value="Cyclin-like_sf"/>
</dbReference>
<dbReference type="FunFam" id="1.10.472.10:FF:000001">
    <property type="entry name" value="G2/mitotic-specific cyclin"/>
    <property type="match status" value="1"/>
</dbReference>
<dbReference type="InterPro" id="IPR006671">
    <property type="entry name" value="Cyclin_N"/>
</dbReference>
<evidence type="ECO:0000256" key="7">
    <source>
        <dbReference type="ARBA" id="ARBA00023306"/>
    </source>
</evidence>
<dbReference type="GO" id="GO:0044772">
    <property type="term" value="P:mitotic cell cycle phase transition"/>
    <property type="evidence" value="ECO:0007669"/>
    <property type="project" value="InterPro"/>
</dbReference>
<keyword evidence="3" id="KW-0132">Cell division</keyword>
<keyword evidence="6 8" id="KW-0195">Cyclin</keyword>
<comment type="similarity">
    <text evidence="8">Belongs to the cyclin family.</text>
</comment>
<dbReference type="GO" id="GO:0051301">
    <property type="term" value="P:cell division"/>
    <property type="evidence" value="ECO:0007669"/>
    <property type="project" value="UniProtKB-KW"/>
</dbReference>
<dbReference type="OrthoDB" id="5590282at2759"/>
<evidence type="ECO:0000313" key="11">
    <source>
        <dbReference type="EMBL" id="KAG2273499.1"/>
    </source>
</evidence>
<dbReference type="InterPro" id="IPR005304">
    <property type="entry name" value="Rbsml_bgen_MeTrfase_EMG1/NEP1"/>
</dbReference>
<proteinExistence type="inferred from homology"/>
<feature type="domain" description="Cyclin-like" evidence="10">
    <location>
        <begin position="177"/>
        <end position="261"/>
    </location>
</feature>
<evidence type="ECO:0000256" key="8">
    <source>
        <dbReference type="RuleBase" id="RU000383"/>
    </source>
</evidence>
<dbReference type="InterPro" id="IPR013763">
    <property type="entry name" value="Cyclin-like_dom"/>
</dbReference>
<dbReference type="SMART" id="SM00385">
    <property type="entry name" value="CYCLIN"/>
    <property type="match status" value="1"/>
</dbReference>
<dbReference type="GO" id="GO:0070037">
    <property type="term" value="F:rRNA (pseudouridine) methyltransferase activity"/>
    <property type="evidence" value="ECO:0007669"/>
    <property type="project" value="InterPro"/>
</dbReference>
<organism evidence="11 12">
    <name type="scientific">Brassica carinata</name>
    <name type="common">Ethiopian mustard</name>
    <name type="synonym">Abyssinian cabbage</name>
    <dbReference type="NCBI Taxonomy" id="52824"/>
    <lineage>
        <taxon>Eukaryota</taxon>
        <taxon>Viridiplantae</taxon>
        <taxon>Streptophyta</taxon>
        <taxon>Embryophyta</taxon>
        <taxon>Tracheophyta</taxon>
        <taxon>Spermatophyta</taxon>
        <taxon>Magnoliopsida</taxon>
        <taxon>eudicotyledons</taxon>
        <taxon>Gunneridae</taxon>
        <taxon>Pentapetalae</taxon>
        <taxon>rosids</taxon>
        <taxon>malvids</taxon>
        <taxon>Brassicales</taxon>
        <taxon>Brassicaceae</taxon>
        <taxon>Brassiceae</taxon>
        <taxon>Brassica</taxon>
    </lineage>
</organism>
<feature type="region of interest" description="Disordered" evidence="9">
    <location>
        <begin position="1"/>
        <end position="22"/>
    </location>
</feature>
<dbReference type="InterPro" id="IPR029028">
    <property type="entry name" value="Alpha/beta_knot_MTases"/>
</dbReference>
<accession>A0A8X7QN59</accession>
<dbReference type="InterPro" id="IPR046965">
    <property type="entry name" value="Cyclin_A/B-like"/>
</dbReference>
<protein>
    <recommendedName>
        <fullName evidence="10">Cyclin-like domain-containing protein</fullName>
    </recommendedName>
</protein>
<evidence type="ECO:0000256" key="9">
    <source>
        <dbReference type="SAM" id="MobiDB-lite"/>
    </source>
</evidence>
<comment type="similarity">
    <text evidence="1">Belongs to the class IV-like SAM-binding methyltransferase superfamily. RNA methyltransferase NEP1 family.</text>
</comment>
<evidence type="ECO:0000256" key="1">
    <source>
        <dbReference type="ARBA" id="ARBA00008115"/>
    </source>
</evidence>
<dbReference type="SUPFAM" id="SSF75217">
    <property type="entry name" value="alpha/beta knot"/>
    <property type="match status" value="1"/>
</dbReference>
<name>A0A8X7QN59_BRACI</name>
<keyword evidence="5" id="KW-0694">RNA-binding</keyword>
<dbReference type="InterPro" id="IPR029026">
    <property type="entry name" value="tRNA_m1G_MTases_N"/>
</dbReference>
<dbReference type="GO" id="GO:0016538">
    <property type="term" value="F:cyclin-dependent protein serine/threonine kinase regulator activity"/>
    <property type="evidence" value="ECO:0007669"/>
    <property type="project" value="InterPro"/>
</dbReference>
<dbReference type="InterPro" id="IPR039361">
    <property type="entry name" value="Cyclin"/>
</dbReference>
<dbReference type="PIRSF" id="PIRSF001771">
    <property type="entry name" value="Cyclin_A_B_D_E"/>
    <property type="match status" value="1"/>
</dbReference>
<dbReference type="Gene3D" id="3.40.1280.10">
    <property type="match status" value="1"/>
</dbReference>